<organism evidence="4 5">
    <name type="scientific">Rapidithrix thailandica</name>
    <dbReference type="NCBI Taxonomy" id="413964"/>
    <lineage>
        <taxon>Bacteria</taxon>
        <taxon>Pseudomonadati</taxon>
        <taxon>Bacteroidota</taxon>
        <taxon>Cytophagia</taxon>
        <taxon>Cytophagales</taxon>
        <taxon>Flammeovirgaceae</taxon>
        <taxon>Rapidithrix</taxon>
    </lineage>
</organism>
<evidence type="ECO:0000313" key="4">
    <source>
        <dbReference type="EMBL" id="MEN7548566.1"/>
    </source>
</evidence>
<comment type="caution">
    <text evidence="4">The sequence shown here is derived from an EMBL/GenBank/DDBJ whole genome shotgun (WGS) entry which is preliminary data.</text>
</comment>
<sequence>MKRLFHSISLVAFFLFTISQNSFAQSEKFGKIDKQSLEMDYYEKDSSANAVVLFDVGRSYYEYNRNEGFKLVYERHRRIKIFNQNGYDYAEHAFSYYNPKTSRGANERVYGLKGYTYLLENGKIAKYKLEKDAIFEEEVDKKGRYRTKFTMPNINDGAVVEYTYKIVSDGSSLRDWYFQGEIPVMWSEYTTEIPEYFHYKKFSQGFESFHKHEENQRTGTITFMGRGYAENLNYTINTEKFVIKDAPALKDEKFITTEWDYFTQVEFQLATVRYPNSPLKNVLNTWEKICEVLLQHEDFGGQIRKKGYLKEVAEGIKSQYKTPEEKALAAYAFVRENIKWNGEKSLIADKGSKKTFDEKVGNSADLNLMLVSLLHAVDINAQALILSTRDHGKVNPFYPLIDKFNYVIAYVKLGEKTFLLDATEKTLPYGMLPYRCLNQQGRIISEKFSDWVSLYNGGSHSSLTSVHLKMNDMEELSGVMQMQIKDYSARPARLALRNGTSEEEYYKENIQSETAGYSVDSYTFKNVDDLNKPLDTQLNITLEDVTVGGRVYLNPILESPFTENPLKQEERKFPVDFGCPQSYQFNLTLELPEKYEVEELPQNIKINLPNKGGYFQYLVGKSANLIQLRCVVSISQTMFLPEEYPILKEFINQIVNKQKEQIVLKERT</sequence>
<protein>
    <submittedName>
        <fullName evidence="4">DUF3857 domain-containing protein</fullName>
    </submittedName>
</protein>
<dbReference type="RefSeq" id="WP_346821345.1">
    <property type="nucleotide sequence ID" value="NZ_JBDKWZ010000006.1"/>
</dbReference>
<keyword evidence="1" id="KW-0732">Signal</keyword>
<feature type="domain" description="Transglutaminase-like" evidence="2">
    <location>
        <begin position="311"/>
        <end position="393"/>
    </location>
</feature>
<evidence type="ECO:0000313" key="5">
    <source>
        <dbReference type="Proteomes" id="UP001403385"/>
    </source>
</evidence>
<gene>
    <name evidence="4" type="ORF">AAG747_11635</name>
</gene>
<dbReference type="EMBL" id="JBDKWZ010000006">
    <property type="protein sequence ID" value="MEN7548566.1"/>
    <property type="molecule type" value="Genomic_DNA"/>
</dbReference>
<dbReference type="Gene3D" id="3.10.620.30">
    <property type="match status" value="1"/>
</dbReference>
<proteinExistence type="predicted"/>
<dbReference type="Proteomes" id="UP001403385">
    <property type="component" value="Unassembled WGS sequence"/>
</dbReference>
<evidence type="ECO:0000259" key="3">
    <source>
        <dbReference type="Pfam" id="PF12969"/>
    </source>
</evidence>
<dbReference type="Gene3D" id="2.60.120.1130">
    <property type="match status" value="1"/>
</dbReference>
<evidence type="ECO:0000256" key="1">
    <source>
        <dbReference type="SAM" id="SignalP"/>
    </source>
</evidence>
<evidence type="ECO:0000259" key="2">
    <source>
        <dbReference type="Pfam" id="PF01841"/>
    </source>
</evidence>
<feature type="signal peptide" evidence="1">
    <location>
        <begin position="1"/>
        <end position="24"/>
    </location>
</feature>
<dbReference type="Pfam" id="PF12969">
    <property type="entry name" value="DUF3857"/>
    <property type="match status" value="1"/>
</dbReference>
<feature type="domain" description="DUF3857" evidence="3">
    <location>
        <begin position="72"/>
        <end position="218"/>
    </location>
</feature>
<dbReference type="Gene3D" id="2.60.40.3140">
    <property type="match status" value="1"/>
</dbReference>
<feature type="chain" id="PRO_5043712692" evidence="1">
    <location>
        <begin position="25"/>
        <end position="668"/>
    </location>
</feature>
<name>A0AAW9S685_9BACT</name>
<dbReference type="AlphaFoldDB" id="A0AAW9S685"/>
<keyword evidence="5" id="KW-1185">Reference proteome</keyword>
<accession>A0AAW9S685</accession>
<dbReference type="InterPro" id="IPR024618">
    <property type="entry name" value="DUF3857"/>
</dbReference>
<dbReference type="InterPro" id="IPR002931">
    <property type="entry name" value="Transglutaminase-like"/>
</dbReference>
<dbReference type="Pfam" id="PF01841">
    <property type="entry name" value="Transglut_core"/>
    <property type="match status" value="1"/>
</dbReference>
<reference evidence="4 5" key="1">
    <citation type="submission" date="2024-04" db="EMBL/GenBank/DDBJ databases">
        <title>Novel genus in family Flammeovirgaceae.</title>
        <authorList>
            <person name="Nguyen T.H."/>
            <person name="Vuong T.Q."/>
            <person name="Le H."/>
            <person name="Kim S.-G."/>
        </authorList>
    </citation>
    <scope>NUCLEOTIDE SEQUENCE [LARGE SCALE GENOMIC DNA]</scope>
    <source>
        <strain evidence="4 5">JCM 23209</strain>
    </source>
</reference>